<evidence type="ECO:0000313" key="3">
    <source>
        <dbReference type="Proteomes" id="UP000053660"/>
    </source>
</evidence>
<dbReference type="CDD" id="cd04301">
    <property type="entry name" value="NAT_SF"/>
    <property type="match status" value="1"/>
</dbReference>
<feature type="domain" description="N-acetyltransferase" evidence="1">
    <location>
        <begin position="10"/>
        <end position="130"/>
    </location>
</feature>
<accession>A0A0B1SV45</accession>
<dbReference type="GO" id="GO:0016747">
    <property type="term" value="F:acyltransferase activity, transferring groups other than amino-acyl groups"/>
    <property type="evidence" value="ECO:0007669"/>
    <property type="project" value="InterPro"/>
</dbReference>
<keyword evidence="3" id="KW-1185">Reference proteome</keyword>
<dbReference type="PANTHER" id="PTHR47408:SF1">
    <property type="entry name" value="N-ACETYLTRANSFERASE DOMAIN-CONTAINING PROTEIN"/>
    <property type="match status" value="1"/>
</dbReference>
<proteinExistence type="predicted"/>
<keyword evidence="2" id="KW-0808">Transferase</keyword>
<evidence type="ECO:0000313" key="2">
    <source>
        <dbReference type="EMBL" id="KHJ89133.1"/>
    </source>
</evidence>
<dbReference type="Proteomes" id="UP000053660">
    <property type="component" value="Unassembled WGS sequence"/>
</dbReference>
<dbReference type="Pfam" id="PF00583">
    <property type="entry name" value="Acetyltransf_1"/>
    <property type="match status" value="1"/>
</dbReference>
<dbReference type="Gene3D" id="3.40.630.30">
    <property type="match status" value="1"/>
</dbReference>
<dbReference type="InterPro" id="IPR016181">
    <property type="entry name" value="Acyl_CoA_acyltransferase"/>
</dbReference>
<dbReference type="AlphaFoldDB" id="A0A0B1SV45"/>
<protein>
    <submittedName>
        <fullName evidence="2">Acetyltransferase, GNAT family</fullName>
    </submittedName>
</protein>
<dbReference type="PANTHER" id="PTHR47408">
    <property type="entry name" value="PROTEIN CBG01304-RELATED"/>
    <property type="match status" value="1"/>
</dbReference>
<reference evidence="2 3" key="1">
    <citation type="submission" date="2014-03" db="EMBL/GenBank/DDBJ databases">
        <title>Draft genome of the hookworm Oesophagostomum dentatum.</title>
        <authorList>
            <person name="Mitreva M."/>
        </authorList>
    </citation>
    <scope>NUCLEOTIDE SEQUENCE [LARGE SCALE GENOMIC DNA]</scope>
    <source>
        <strain evidence="2 3">OD-Hann</strain>
    </source>
</reference>
<dbReference type="PROSITE" id="PS51186">
    <property type="entry name" value="GNAT"/>
    <property type="match status" value="1"/>
</dbReference>
<dbReference type="OrthoDB" id="6418983at2759"/>
<dbReference type="InterPro" id="IPR000182">
    <property type="entry name" value="GNAT_dom"/>
</dbReference>
<organism evidence="2 3">
    <name type="scientific">Oesophagostomum dentatum</name>
    <name type="common">Nodular worm</name>
    <dbReference type="NCBI Taxonomy" id="61180"/>
    <lineage>
        <taxon>Eukaryota</taxon>
        <taxon>Metazoa</taxon>
        <taxon>Ecdysozoa</taxon>
        <taxon>Nematoda</taxon>
        <taxon>Chromadorea</taxon>
        <taxon>Rhabditida</taxon>
        <taxon>Rhabditina</taxon>
        <taxon>Rhabditomorpha</taxon>
        <taxon>Strongyloidea</taxon>
        <taxon>Strongylidae</taxon>
        <taxon>Oesophagostomum</taxon>
    </lineage>
</organism>
<dbReference type="SUPFAM" id="SSF55729">
    <property type="entry name" value="Acyl-CoA N-acyltransferases (Nat)"/>
    <property type="match status" value="1"/>
</dbReference>
<evidence type="ECO:0000259" key="1">
    <source>
        <dbReference type="PROSITE" id="PS51186"/>
    </source>
</evidence>
<dbReference type="EMBL" id="KN554671">
    <property type="protein sequence ID" value="KHJ89133.1"/>
    <property type="molecule type" value="Genomic_DNA"/>
</dbReference>
<sequence length="130" mass="14634">MGKCRDQVEIMLNPDIKYWSQIFKTISESVGWPFTVEDYNTWKNSMAVSETDECVGCVMMGFDRSVSGKKDEDCYSVGMYFVRPDWRGTGVGTALFEKLMEIGGDTNMALLAGMRVFAEFDDCANHPPPT</sequence>
<name>A0A0B1SV45_OESDE</name>
<gene>
    <name evidence="2" type="ORF">OESDEN_11052</name>
</gene>